<gene>
    <name evidence="2" type="ORF">RIF29_40182</name>
</gene>
<dbReference type="AlphaFoldDB" id="A0AAN9HRF6"/>
<feature type="compositionally biased region" description="Low complexity" evidence="1">
    <location>
        <begin position="65"/>
        <end position="77"/>
    </location>
</feature>
<evidence type="ECO:0000313" key="3">
    <source>
        <dbReference type="Proteomes" id="UP001372338"/>
    </source>
</evidence>
<dbReference type="PANTHER" id="PTHR34657:SF10">
    <property type="entry name" value="F21M11.6 PROTEIN"/>
    <property type="match status" value="1"/>
</dbReference>
<keyword evidence="3" id="KW-1185">Reference proteome</keyword>
<proteinExistence type="predicted"/>
<reference evidence="2 3" key="1">
    <citation type="submission" date="2024-01" db="EMBL/GenBank/DDBJ databases">
        <title>The genomes of 5 underutilized Papilionoideae crops provide insights into root nodulation and disease resistanc.</title>
        <authorList>
            <person name="Yuan L."/>
        </authorList>
    </citation>
    <scope>NUCLEOTIDE SEQUENCE [LARGE SCALE GENOMIC DNA]</scope>
    <source>
        <strain evidence="2">ZHUSHIDOU_FW_LH</strain>
        <tissue evidence="2">Leaf</tissue>
    </source>
</reference>
<evidence type="ECO:0000256" key="1">
    <source>
        <dbReference type="SAM" id="MobiDB-lite"/>
    </source>
</evidence>
<protein>
    <submittedName>
        <fullName evidence="2">Uncharacterized protein</fullName>
    </submittedName>
</protein>
<name>A0AAN9HRF6_CROPI</name>
<dbReference type="Proteomes" id="UP001372338">
    <property type="component" value="Unassembled WGS sequence"/>
</dbReference>
<feature type="compositionally biased region" description="Polar residues" evidence="1">
    <location>
        <begin position="15"/>
        <end position="38"/>
    </location>
</feature>
<feature type="region of interest" description="Disordered" evidence="1">
    <location>
        <begin position="1"/>
        <end position="90"/>
    </location>
</feature>
<sequence>MHPPPSRHVSWANPVATNTNDSSGSIKHNKRAVNNNQIKRLTKLPPPTTTAMPKKSLSTKLGEQKSSASKKPSKLLAYPASNSKCSKPKMSKHNKCLEGKNHHLLAGYLAHEYLTKRTLMGRRWDQLPSQRVEPKQEEKVLKYMEIAHLLKTDGSEMDGIVNPTQLAYSLKLL</sequence>
<dbReference type="EMBL" id="JAYWIO010000008">
    <property type="protein sequence ID" value="KAK7245342.1"/>
    <property type="molecule type" value="Genomic_DNA"/>
</dbReference>
<organism evidence="2 3">
    <name type="scientific">Crotalaria pallida</name>
    <name type="common">Smooth rattlebox</name>
    <name type="synonym">Crotalaria striata</name>
    <dbReference type="NCBI Taxonomy" id="3830"/>
    <lineage>
        <taxon>Eukaryota</taxon>
        <taxon>Viridiplantae</taxon>
        <taxon>Streptophyta</taxon>
        <taxon>Embryophyta</taxon>
        <taxon>Tracheophyta</taxon>
        <taxon>Spermatophyta</taxon>
        <taxon>Magnoliopsida</taxon>
        <taxon>eudicotyledons</taxon>
        <taxon>Gunneridae</taxon>
        <taxon>Pentapetalae</taxon>
        <taxon>rosids</taxon>
        <taxon>fabids</taxon>
        <taxon>Fabales</taxon>
        <taxon>Fabaceae</taxon>
        <taxon>Papilionoideae</taxon>
        <taxon>50 kb inversion clade</taxon>
        <taxon>genistoids sensu lato</taxon>
        <taxon>core genistoids</taxon>
        <taxon>Crotalarieae</taxon>
        <taxon>Crotalaria</taxon>
    </lineage>
</organism>
<accession>A0AAN9HRF6</accession>
<dbReference type="PANTHER" id="PTHR34657">
    <property type="entry name" value="EMBRYO SAC DEVELOPMENT ARREST 6"/>
    <property type="match status" value="1"/>
</dbReference>
<comment type="caution">
    <text evidence="2">The sequence shown here is derived from an EMBL/GenBank/DDBJ whole genome shotgun (WGS) entry which is preliminary data.</text>
</comment>
<evidence type="ECO:0000313" key="2">
    <source>
        <dbReference type="EMBL" id="KAK7245342.1"/>
    </source>
</evidence>